<keyword evidence="1" id="KW-0479">Metal-binding</keyword>
<dbReference type="InterPro" id="IPR025724">
    <property type="entry name" value="GAG-pre-integrase_dom"/>
</dbReference>
<feature type="region of interest" description="Disordered" evidence="3">
    <location>
        <begin position="1000"/>
        <end position="1019"/>
    </location>
</feature>
<dbReference type="InterPro" id="IPR013103">
    <property type="entry name" value="RVT_2"/>
</dbReference>
<feature type="domain" description="CCHC-type" evidence="4">
    <location>
        <begin position="437"/>
        <end position="453"/>
    </location>
</feature>
<dbReference type="InterPro" id="IPR043502">
    <property type="entry name" value="DNA/RNA_pol_sf"/>
</dbReference>
<protein>
    <submittedName>
        <fullName evidence="5">Retrovirus-related Pol polyprotein from transposon TNT 1-94</fullName>
    </submittedName>
</protein>
<dbReference type="PANTHER" id="PTHR11439:SF483">
    <property type="entry name" value="PEPTIDE SYNTHASE GLIP-LIKE, PUTATIVE (AFU_ORTHOLOGUE AFUA_3G12920)-RELATED"/>
    <property type="match status" value="1"/>
</dbReference>
<feature type="compositionally biased region" description="Basic and acidic residues" evidence="3">
    <location>
        <begin position="128"/>
        <end position="151"/>
    </location>
</feature>
<dbReference type="InterPro" id="IPR001878">
    <property type="entry name" value="Znf_CCHC"/>
</dbReference>
<dbReference type="GO" id="GO:0008270">
    <property type="term" value="F:zinc ion binding"/>
    <property type="evidence" value="ECO:0007669"/>
    <property type="project" value="UniProtKB-KW"/>
</dbReference>
<feature type="compositionally biased region" description="Acidic residues" evidence="3">
    <location>
        <begin position="1617"/>
        <end position="1647"/>
    </location>
</feature>
<dbReference type="Gene3D" id="4.10.60.10">
    <property type="entry name" value="Zinc finger, CCHC-type"/>
    <property type="match status" value="1"/>
</dbReference>
<comment type="caution">
    <text evidence="5">The sequence shown here is derived from an EMBL/GenBank/DDBJ whole genome shotgun (WGS) entry which is preliminary data.</text>
</comment>
<evidence type="ECO:0000256" key="2">
    <source>
        <dbReference type="SAM" id="Coils"/>
    </source>
</evidence>
<dbReference type="PANTHER" id="PTHR11439">
    <property type="entry name" value="GAG-POL-RELATED RETROTRANSPOSON"/>
    <property type="match status" value="1"/>
</dbReference>
<feature type="compositionally biased region" description="Acidic residues" evidence="3">
    <location>
        <begin position="1654"/>
        <end position="1666"/>
    </location>
</feature>
<dbReference type="SMART" id="SM00343">
    <property type="entry name" value="ZnF_C2HC"/>
    <property type="match status" value="1"/>
</dbReference>
<dbReference type="Pfam" id="PF00098">
    <property type="entry name" value="zf-CCHC"/>
    <property type="match status" value="1"/>
</dbReference>
<dbReference type="GO" id="GO:0003676">
    <property type="term" value="F:nucleic acid binding"/>
    <property type="evidence" value="ECO:0007669"/>
    <property type="project" value="InterPro"/>
</dbReference>
<dbReference type="SUPFAM" id="SSF56672">
    <property type="entry name" value="DNA/RNA polymerases"/>
    <property type="match status" value="1"/>
</dbReference>
<feature type="coiled-coil region" evidence="2">
    <location>
        <begin position="835"/>
        <end position="869"/>
    </location>
</feature>
<dbReference type="Pfam" id="PF13976">
    <property type="entry name" value="gag_pre-integrs"/>
    <property type="match status" value="1"/>
</dbReference>
<dbReference type="SUPFAM" id="SSF57756">
    <property type="entry name" value="Retrovirus zinc finger-like domains"/>
    <property type="match status" value="1"/>
</dbReference>
<evidence type="ECO:0000256" key="3">
    <source>
        <dbReference type="SAM" id="MobiDB-lite"/>
    </source>
</evidence>
<feature type="coiled-coil region" evidence="2">
    <location>
        <begin position="1729"/>
        <end position="1760"/>
    </location>
</feature>
<feature type="region of interest" description="Disordered" evidence="3">
    <location>
        <begin position="1543"/>
        <end position="1668"/>
    </location>
</feature>
<feature type="region of interest" description="Disordered" evidence="3">
    <location>
        <begin position="1498"/>
        <end position="1527"/>
    </location>
</feature>
<evidence type="ECO:0000313" key="5">
    <source>
        <dbReference type="EMBL" id="GEU38271.1"/>
    </source>
</evidence>
<feature type="compositionally biased region" description="Acidic residues" evidence="3">
    <location>
        <begin position="1595"/>
        <end position="1609"/>
    </location>
</feature>
<keyword evidence="2" id="KW-0175">Coiled coil</keyword>
<accession>A0A6L2JMI5</accession>
<keyword evidence="1" id="KW-0863">Zinc-finger</keyword>
<keyword evidence="1" id="KW-0862">Zinc</keyword>
<name>A0A6L2JMI5_TANCI</name>
<organism evidence="5">
    <name type="scientific">Tanacetum cinerariifolium</name>
    <name type="common">Dalmatian daisy</name>
    <name type="synonym">Chrysanthemum cinerariifolium</name>
    <dbReference type="NCBI Taxonomy" id="118510"/>
    <lineage>
        <taxon>Eukaryota</taxon>
        <taxon>Viridiplantae</taxon>
        <taxon>Streptophyta</taxon>
        <taxon>Embryophyta</taxon>
        <taxon>Tracheophyta</taxon>
        <taxon>Spermatophyta</taxon>
        <taxon>Magnoliopsida</taxon>
        <taxon>eudicotyledons</taxon>
        <taxon>Gunneridae</taxon>
        <taxon>Pentapetalae</taxon>
        <taxon>asterids</taxon>
        <taxon>campanulids</taxon>
        <taxon>Asterales</taxon>
        <taxon>Asteraceae</taxon>
        <taxon>Asteroideae</taxon>
        <taxon>Anthemideae</taxon>
        <taxon>Anthemidinae</taxon>
        <taxon>Tanacetum</taxon>
    </lineage>
</organism>
<dbReference type="EMBL" id="BKCJ010001032">
    <property type="protein sequence ID" value="GEU38271.1"/>
    <property type="molecule type" value="Genomic_DNA"/>
</dbReference>
<dbReference type="PROSITE" id="PS50158">
    <property type="entry name" value="ZF_CCHC"/>
    <property type="match status" value="1"/>
</dbReference>
<sequence>MEDLLPNLVDDRVKEFTMTQVSVYVTEGLIVERKHNQADVAKLIADAIQEEPKNILVENYMSNLIFHVHPTQASQASTQEQQYQLYMIMKFNPQLQHDDIPIWLTLKIKFEGLHASNIHCRSSAILPRDQDDPHDDAHPEGENNAKRQKTFEHGTYVFRESSSDDDELLAEKVSQELVEEMLQTADEAKLRKKVNLTAPTITFPGIEKYKMFSIAFEPVYGITYKNSKKEKRVMGHQEIHKLCDATLKRVLQGLKSYNNDVKHGYVTTSLNKEDVEYLRLFEEEIKERLKHHNQMRRWEIRMILESVEHDPLIWPTIEENEVIRTKKYVKLSTTKKIQADCDMKEPNIILQGLPSDIYSLVNHHRVAKDLWERIKLLMQGDDPITCLNKAMDFLIVVASSSAISSGRQGQNYSGIGYKSNATSSVGNNASSQIRVVKCYNCHGEGHMARQCSQPKRPRNSSWVPDGQAVQTIIPKNAAFQTEDLDTYDSDCDDLSNEQAVLMANISKHGSDIISEEKLTLKEQVDSLKQNLSKQIKEKECLLQTFNVFKSKSKENKDKYMKNEIDLEKKKKELDNILFKKAWRIKPALYDGTIMSDKHVAMPVIIDEETLILEEESRSRLSEKEKDPEAVKQNISHKPIDYEKLNRLTEDFRKPPKELPKISLVNESLKNLKFHLAKFDSVVKIRTTLNALTEGEYGFEHTKAVFNNEIIPFLKSLKDIFNVFDRELLNEIIEVQTVFDHMDAAVQQSSVDKQCLEIAKKELCLENDRLLQQIMSQDVFLTVMNSMSLIGDIVNIDGNRKESSQLQEKDSTICKLKDIIKSWREKSKKDNFNYDYKEIETKNVELENSVTKLSSENERLYNEINHVKQELLVYVRDTCPNASYLSAKKVAVTPKNKVKKVRFAEPLTSSSNIKQVIHIVLWYLDSGCSKHMTRNRSYLKKLVSKFLASKTKSWLWHHRLSHLNFGTLNKLAKDGLARVHVVAALKAVDLAESPVSTSINQDAPLTSIPSTQEQEHSLSISQANATHKNMTIFQMDVKTAFLNGELKEEVYVSQPERFVDQDNPSHVYKLKKAPYSLKQAPRACMLSSDSVDIPMVEKCKLDEDLQGKPVDATQYHGMSGSLMYLTSSRPDLIYAVYLCARYQTNPTKKHLNAVKMIFRYLKGTINMGLWYSKDTGMSLTAYADANHAGCQGTKRSTSGSAQFLGDKLVSWSSKKQKSIAISYTEEEYIALSIPLYCDNKSAIALCCNNVQHSRAKHIDVRYHFIKEQVENGIVEPYFVRTEYQLADIFTKPLPRESFNFLIKKLGMRSMSSEMLKRLAKETDKSLLKSLKSKCISSGRTSRRLEKQMLKTLSWIRKSSKLTLKYSAMYYQKNVDYVALLWEDFMYQADNREISSARKEHMPYPRFTKVIIDHFISKDSTISMRNKINLHTVRGDTLLGTLKFVSKTEDYHIYGAVIPYGMINEDIKISKTYKTYLDYAAGKVPPKKARKFKKPAFPNLKIVPPSLKEPTQKGKRVKRAAKKATTTPTTSVIIKDTHDKFVSKNKAPAMIGRGKGIDEGADFKSEVPDEQTNKPKDTNEGTGEKPRVLDVSKDDSTDSEADSWGDSEDESDNVHDKYENDDDDGNDDDSGNDDDGGNNDSGNEDDYEENPSFTLEDYEEEEEQDEECVYTQEKDKYDDEEKMFEEEDDKFTKGFLINVEFNQTSQFDEAVSLTLGIVDSYLASKHKEEVNVAVRLQSNKLKEEVEAENQEFMNQVDSTMKQIIKEQKPNKPPTLDRTWNKSKSVDFIPPQKWISTISKKCYKEKQLPRIFDELMGTHIDFSAYVMNRVKIDNLTQEILVEGREYPFDLSKLLSLIEDQGRQVVPVFYFINNDLEYLKGGSSSSKYVTSTTRTKAANVKDMRWYDYGYLEEIVVRRDDNVLYKFKEGDFPRLNLCDIKDMLLLLVQKKLFNLDVDDRRLMRNLEKFVGGRDYGNDLRLLERTI</sequence>
<dbReference type="Pfam" id="PF07727">
    <property type="entry name" value="RVT_2"/>
    <property type="match status" value="1"/>
</dbReference>
<feature type="compositionally biased region" description="Basic residues" evidence="3">
    <location>
        <begin position="1511"/>
        <end position="1520"/>
    </location>
</feature>
<feature type="compositionally biased region" description="Basic and acidic residues" evidence="3">
    <location>
        <begin position="1553"/>
        <end position="1594"/>
    </location>
</feature>
<dbReference type="CDD" id="cd09272">
    <property type="entry name" value="RNase_HI_RT_Ty1"/>
    <property type="match status" value="1"/>
</dbReference>
<gene>
    <name evidence="5" type="ORF">Tci_010249</name>
</gene>
<evidence type="ECO:0000259" key="4">
    <source>
        <dbReference type="PROSITE" id="PS50158"/>
    </source>
</evidence>
<proteinExistence type="predicted"/>
<feature type="region of interest" description="Disordered" evidence="3">
    <location>
        <begin position="125"/>
        <end position="151"/>
    </location>
</feature>
<reference evidence="5" key="1">
    <citation type="journal article" date="2019" name="Sci. Rep.">
        <title>Draft genome of Tanacetum cinerariifolium, the natural source of mosquito coil.</title>
        <authorList>
            <person name="Yamashiro T."/>
            <person name="Shiraishi A."/>
            <person name="Satake H."/>
            <person name="Nakayama K."/>
        </authorList>
    </citation>
    <scope>NUCLEOTIDE SEQUENCE</scope>
</reference>
<evidence type="ECO:0000256" key="1">
    <source>
        <dbReference type="PROSITE-ProRule" id="PRU00047"/>
    </source>
</evidence>
<dbReference type="InterPro" id="IPR036875">
    <property type="entry name" value="Znf_CCHC_sf"/>
</dbReference>
<feature type="coiled-coil region" evidence="2">
    <location>
        <begin position="517"/>
        <end position="544"/>
    </location>
</feature>